<dbReference type="InterPro" id="IPR043504">
    <property type="entry name" value="Peptidase_S1_PA_chymotrypsin"/>
</dbReference>
<protein>
    <recommendedName>
        <fullName evidence="9">Peptidase S1 domain-containing protein</fullName>
    </recommendedName>
</protein>
<dbReference type="InterPro" id="IPR001314">
    <property type="entry name" value="Peptidase_S1A"/>
</dbReference>
<proteinExistence type="predicted"/>
<evidence type="ECO:0000313" key="10">
    <source>
        <dbReference type="Ensembl" id="ENSSOCP00000006091.1"/>
    </source>
</evidence>
<keyword evidence="11" id="KW-1185">Reference proteome</keyword>
<evidence type="ECO:0000256" key="1">
    <source>
        <dbReference type="ARBA" id="ARBA00004613"/>
    </source>
</evidence>
<dbReference type="GO" id="GO:0004252">
    <property type="term" value="F:serine-type endopeptidase activity"/>
    <property type="evidence" value="ECO:0007669"/>
    <property type="project" value="InterPro"/>
</dbReference>
<reference evidence="10" key="1">
    <citation type="submission" date="2025-08" db="UniProtKB">
        <authorList>
            <consortium name="Ensembl"/>
        </authorList>
    </citation>
    <scope>IDENTIFICATION</scope>
</reference>
<dbReference type="CDD" id="cd00190">
    <property type="entry name" value="Tryp_SPc"/>
    <property type="match status" value="1"/>
</dbReference>
<dbReference type="Gene3D" id="2.40.10.10">
    <property type="entry name" value="Trypsin-like serine proteases"/>
    <property type="match status" value="3"/>
</dbReference>
<dbReference type="SMART" id="SM00020">
    <property type="entry name" value="Tryp_SPc"/>
    <property type="match status" value="1"/>
</dbReference>
<dbReference type="GO" id="GO:0006508">
    <property type="term" value="P:proteolysis"/>
    <property type="evidence" value="ECO:0007669"/>
    <property type="project" value="UniProtKB-KW"/>
</dbReference>
<organism evidence="10 11">
    <name type="scientific">Strix occidentalis caurina</name>
    <name type="common">northern spotted owl</name>
    <dbReference type="NCBI Taxonomy" id="311401"/>
    <lineage>
        <taxon>Eukaryota</taxon>
        <taxon>Metazoa</taxon>
        <taxon>Chordata</taxon>
        <taxon>Craniata</taxon>
        <taxon>Vertebrata</taxon>
        <taxon>Euteleostomi</taxon>
        <taxon>Archelosauria</taxon>
        <taxon>Archosauria</taxon>
        <taxon>Dinosauria</taxon>
        <taxon>Saurischia</taxon>
        <taxon>Theropoda</taxon>
        <taxon>Coelurosauria</taxon>
        <taxon>Aves</taxon>
        <taxon>Neognathae</taxon>
        <taxon>Neoaves</taxon>
        <taxon>Telluraves</taxon>
        <taxon>Strigiformes</taxon>
        <taxon>Strigidae</taxon>
        <taxon>Strix</taxon>
    </lineage>
</organism>
<keyword evidence="3" id="KW-0645">Protease</keyword>
<evidence type="ECO:0000313" key="11">
    <source>
        <dbReference type="Proteomes" id="UP000694551"/>
    </source>
</evidence>
<name>A0A8D0EV44_STROC</name>
<dbReference type="PROSITE" id="PS00134">
    <property type="entry name" value="TRYPSIN_HIS"/>
    <property type="match status" value="1"/>
</dbReference>
<dbReference type="InterPro" id="IPR009003">
    <property type="entry name" value="Peptidase_S1_PA"/>
</dbReference>
<feature type="domain" description="Peptidase S1" evidence="9">
    <location>
        <begin position="33"/>
        <end position="245"/>
    </location>
</feature>
<comment type="subcellular location">
    <subcellularLocation>
        <location evidence="1">Secreted</location>
    </subcellularLocation>
</comment>
<evidence type="ECO:0000259" key="9">
    <source>
        <dbReference type="PROSITE" id="PS50240"/>
    </source>
</evidence>
<dbReference type="Pfam" id="PF00089">
    <property type="entry name" value="Trypsin"/>
    <property type="match status" value="2"/>
</dbReference>
<evidence type="ECO:0000256" key="7">
    <source>
        <dbReference type="ARBA" id="ARBA00023157"/>
    </source>
</evidence>
<keyword evidence="8" id="KW-0325">Glycoprotein</keyword>
<dbReference type="InterPro" id="IPR001254">
    <property type="entry name" value="Trypsin_dom"/>
</dbReference>
<accession>A0A8D0EV44</accession>
<evidence type="ECO:0000256" key="8">
    <source>
        <dbReference type="ARBA" id="ARBA00023180"/>
    </source>
</evidence>
<dbReference type="FunFam" id="2.40.10.10:FF:000118">
    <property type="entry name" value="Chymotrypsinogen A"/>
    <property type="match status" value="1"/>
</dbReference>
<dbReference type="PRINTS" id="PR00722">
    <property type="entry name" value="CHYMOTRYPSIN"/>
</dbReference>
<dbReference type="PANTHER" id="PTHR24252">
    <property type="entry name" value="ACROSIN-RELATED"/>
    <property type="match status" value="1"/>
</dbReference>
<dbReference type="Proteomes" id="UP000694551">
    <property type="component" value="Unplaced"/>
</dbReference>
<dbReference type="PROSITE" id="PS50240">
    <property type="entry name" value="TRYPSIN_DOM"/>
    <property type="match status" value="1"/>
</dbReference>
<keyword evidence="2" id="KW-0964">Secreted</keyword>
<keyword evidence="5" id="KW-0378">Hydrolase</keyword>
<dbReference type="AlphaFoldDB" id="A0A8D0EV44"/>
<dbReference type="InterPro" id="IPR018114">
    <property type="entry name" value="TRYPSIN_HIS"/>
</dbReference>
<evidence type="ECO:0000256" key="3">
    <source>
        <dbReference type="ARBA" id="ARBA00022670"/>
    </source>
</evidence>
<reference evidence="10" key="2">
    <citation type="submission" date="2025-09" db="UniProtKB">
        <authorList>
            <consortium name="Ensembl"/>
        </authorList>
    </citation>
    <scope>IDENTIFICATION</scope>
</reference>
<dbReference type="GO" id="GO:0005576">
    <property type="term" value="C:extracellular region"/>
    <property type="evidence" value="ECO:0007669"/>
    <property type="project" value="UniProtKB-SubCell"/>
</dbReference>
<evidence type="ECO:0000256" key="5">
    <source>
        <dbReference type="ARBA" id="ARBA00022801"/>
    </source>
</evidence>
<evidence type="ECO:0000256" key="6">
    <source>
        <dbReference type="ARBA" id="ARBA00022825"/>
    </source>
</evidence>
<keyword evidence="7" id="KW-1015">Disulfide bond</keyword>
<keyword evidence="4" id="KW-0732">Signal</keyword>
<sequence length="246" mass="27125">FCLVTPGAAPWTAPSLPCDSSASPPKLPLLTNSIPGRCDLTAARGEWPWQVSLWLRRKEHKCGAVLIADRWLLSAAHCLLSFCSYSDPRMWVAFLGTPFLSGIDGKMEKIFRIYKHPFYNVYSLDYDVALLELSTPVKFSNTIKPICLPDNSHIFHEGARCFITGWGSTKEGEPQPRLCMMGTACVTLFLSPQGDAGGPLACKEPSGKWFLAGITSWGYGCARPYFPGVYTKVTAVQGWIAQNLKL</sequence>
<dbReference type="PANTHER" id="PTHR24252:SF26">
    <property type="entry name" value="TRANSMEMBRANE SERINE PROTEASE 9"/>
    <property type="match status" value="1"/>
</dbReference>
<dbReference type="Ensembl" id="ENSSOCT00000006250.1">
    <property type="protein sequence ID" value="ENSSOCP00000006091.1"/>
    <property type="gene ID" value="ENSSOCG00000004541.1"/>
</dbReference>
<dbReference type="SUPFAM" id="SSF50494">
    <property type="entry name" value="Trypsin-like serine proteases"/>
    <property type="match status" value="1"/>
</dbReference>
<evidence type="ECO:0000256" key="4">
    <source>
        <dbReference type="ARBA" id="ARBA00022729"/>
    </source>
</evidence>
<dbReference type="FunFam" id="2.40.10.10:FF:000054">
    <property type="entry name" value="Complement C1r subcomponent"/>
    <property type="match status" value="1"/>
</dbReference>
<keyword evidence="6" id="KW-0720">Serine protease</keyword>
<evidence type="ECO:0000256" key="2">
    <source>
        <dbReference type="ARBA" id="ARBA00022525"/>
    </source>
</evidence>